<evidence type="ECO:0000256" key="2">
    <source>
        <dbReference type="ARBA" id="ARBA00023125"/>
    </source>
</evidence>
<evidence type="ECO:0000256" key="3">
    <source>
        <dbReference type="ARBA" id="ARBA00023163"/>
    </source>
</evidence>
<feature type="domain" description="Cyclic nucleotide-binding" evidence="4">
    <location>
        <begin position="47"/>
        <end position="123"/>
    </location>
</feature>
<dbReference type="Gene3D" id="2.60.120.10">
    <property type="entry name" value="Jelly Rolls"/>
    <property type="match status" value="1"/>
</dbReference>
<sequence>MVSKLNVRQVTHVACRDCSLSQLCLPLALKIEDIDELDRIIKRGRPLKKGEHLFLEGDPFHSVYAVRSGALKTYTATNEGEEQITGFYLPSELVGLSGLDTEAYPVSAQAIETTMVCEIPFDRLEKLSDDYPELRRQLMRVMCRKIREDQQMKLLLSKKNADERIATFLINLASRFRRRGFSSQSFRLSMSRNEMGNYLGLAVETVSRVFTRFQKNGLINANGKEIEITNAMELCALAGGKLVEHQDIVNIQ</sequence>
<dbReference type="InterPro" id="IPR014710">
    <property type="entry name" value="RmlC-like_jellyroll"/>
</dbReference>
<dbReference type="CDD" id="cd00038">
    <property type="entry name" value="CAP_ED"/>
    <property type="match status" value="1"/>
</dbReference>
<dbReference type="InterPro" id="IPR050397">
    <property type="entry name" value="Env_Response_Regulators"/>
</dbReference>
<dbReference type="Pfam" id="PF13545">
    <property type="entry name" value="HTH_Crp_2"/>
    <property type="match status" value="1"/>
</dbReference>
<keyword evidence="1" id="KW-0805">Transcription regulation</keyword>
<organism evidence="6 7">
    <name type="scientific">Kistimonas scapharcae</name>
    <dbReference type="NCBI Taxonomy" id="1036133"/>
    <lineage>
        <taxon>Bacteria</taxon>
        <taxon>Pseudomonadati</taxon>
        <taxon>Pseudomonadota</taxon>
        <taxon>Gammaproteobacteria</taxon>
        <taxon>Oceanospirillales</taxon>
        <taxon>Endozoicomonadaceae</taxon>
        <taxon>Kistimonas</taxon>
    </lineage>
</organism>
<dbReference type="PROSITE" id="PS00042">
    <property type="entry name" value="HTH_CRP_1"/>
    <property type="match status" value="1"/>
</dbReference>
<dbReference type="PROSITE" id="PS51063">
    <property type="entry name" value="HTH_CRP_2"/>
    <property type="match status" value="1"/>
</dbReference>
<dbReference type="SMART" id="SM00419">
    <property type="entry name" value="HTH_CRP"/>
    <property type="match status" value="1"/>
</dbReference>
<feature type="domain" description="HTH crp-type" evidence="5">
    <location>
        <begin position="159"/>
        <end position="232"/>
    </location>
</feature>
<dbReference type="RefSeq" id="WP_345194962.1">
    <property type="nucleotide sequence ID" value="NZ_BAABFL010000124.1"/>
</dbReference>
<proteinExistence type="predicted"/>
<comment type="caution">
    <text evidence="6">The sequence shown here is derived from an EMBL/GenBank/DDBJ whole genome shotgun (WGS) entry which is preliminary data.</text>
</comment>
<evidence type="ECO:0000259" key="4">
    <source>
        <dbReference type="PROSITE" id="PS50042"/>
    </source>
</evidence>
<evidence type="ECO:0000313" key="6">
    <source>
        <dbReference type="EMBL" id="GAA4649192.1"/>
    </source>
</evidence>
<dbReference type="InterPro" id="IPR036390">
    <property type="entry name" value="WH_DNA-bd_sf"/>
</dbReference>
<dbReference type="SUPFAM" id="SSF51206">
    <property type="entry name" value="cAMP-binding domain-like"/>
    <property type="match status" value="1"/>
</dbReference>
<dbReference type="Gene3D" id="1.10.10.10">
    <property type="entry name" value="Winged helix-like DNA-binding domain superfamily/Winged helix DNA-binding domain"/>
    <property type="match status" value="1"/>
</dbReference>
<dbReference type="Proteomes" id="UP001500604">
    <property type="component" value="Unassembled WGS sequence"/>
</dbReference>
<dbReference type="PANTHER" id="PTHR24567">
    <property type="entry name" value="CRP FAMILY TRANSCRIPTIONAL REGULATORY PROTEIN"/>
    <property type="match status" value="1"/>
</dbReference>
<dbReference type="InterPro" id="IPR036388">
    <property type="entry name" value="WH-like_DNA-bd_sf"/>
</dbReference>
<keyword evidence="3" id="KW-0804">Transcription</keyword>
<dbReference type="CDD" id="cd00092">
    <property type="entry name" value="HTH_CRP"/>
    <property type="match status" value="1"/>
</dbReference>
<dbReference type="NCBIfam" id="NF008365">
    <property type="entry name" value="PRK11161.1"/>
    <property type="match status" value="1"/>
</dbReference>
<gene>
    <name evidence="6" type="primary">anr</name>
    <name evidence="6" type="ORF">GCM10023116_14660</name>
</gene>
<dbReference type="InterPro" id="IPR012318">
    <property type="entry name" value="HTH_CRP"/>
</dbReference>
<keyword evidence="2" id="KW-0238">DNA-binding</keyword>
<dbReference type="SMART" id="SM00100">
    <property type="entry name" value="cNMP"/>
    <property type="match status" value="1"/>
</dbReference>
<protein>
    <submittedName>
        <fullName evidence="6">Transcriptional regulator Anr</fullName>
    </submittedName>
</protein>
<reference evidence="7" key="1">
    <citation type="journal article" date="2019" name="Int. J. Syst. Evol. Microbiol.">
        <title>The Global Catalogue of Microorganisms (GCM) 10K type strain sequencing project: providing services to taxonomists for standard genome sequencing and annotation.</title>
        <authorList>
            <consortium name="The Broad Institute Genomics Platform"/>
            <consortium name="The Broad Institute Genome Sequencing Center for Infectious Disease"/>
            <person name="Wu L."/>
            <person name="Ma J."/>
        </authorList>
    </citation>
    <scope>NUCLEOTIDE SEQUENCE [LARGE SCALE GENOMIC DNA]</scope>
    <source>
        <strain evidence="7">JCM 17805</strain>
    </source>
</reference>
<dbReference type="InterPro" id="IPR018335">
    <property type="entry name" value="Tscrpt_reg_HTH_Crp-type_CS"/>
</dbReference>
<evidence type="ECO:0000313" key="7">
    <source>
        <dbReference type="Proteomes" id="UP001500604"/>
    </source>
</evidence>
<dbReference type="PRINTS" id="PR00034">
    <property type="entry name" value="HTHCRP"/>
</dbReference>
<dbReference type="InterPro" id="IPR018490">
    <property type="entry name" value="cNMP-bd_dom_sf"/>
</dbReference>
<name>A0ABP8V005_9GAMM</name>
<dbReference type="PANTHER" id="PTHR24567:SF75">
    <property type="entry name" value="FUMARATE AND NITRATE REDUCTION REGULATORY PROTEIN"/>
    <property type="match status" value="1"/>
</dbReference>
<dbReference type="PROSITE" id="PS50042">
    <property type="entry name" value="CNMP_BINDING_3"/>
    <property type="match status" value="1"/>
</dbReference>
<accession>A0ABP8V005</accession>
<dbReference type="Pfam" id="PF00027">
    <property type="entry name" value="cNMP_binding"/>
    <property type="match status" value="1"/>
</dbReference>
<evidence type="ECO:0000259" key="5">
    <source>
        <dbReference type="PROSITE" id="PS51063"/>
    </source>
</evidence>
<dbReference type="SUPFAM" id="SSF46785">
    <property type="entry name" value="Winged helix' DNA-binding domain"/>
    <property type="match status" value="1"/>
</dbReference>
<keyword evidence="7" id="KW-1185">Reference proteome</keyword>
<dbReference type="InterPro" id="IPR000595">
    <property type="entry name" value="cNMP-bd_dom"/>
</dbReference>
<dbReference type="EMBL" id="BAABFL010000124">
    <property type="protein sequence ID" value="GAA4649192.1"/>
    <property type="molecule type" value="Genomic_DNA"/>
</dbReference>
<evidence type="ECO:0000256" key="1">
    <source>
        <dbReference type="ARBA" id="ARBA00023015"/>
    </source>
</evidence>